<reference evidence="1" key="5">
    <citation type="journal article" date="2021" name="G3 (Bethesda)">
        <title>Aegilops tauschii genome assembly Aet v5.0 features greater sequence contiguity and improved annotation.</title>
        <authorList>
            <person name="Wang L."/>
            <person name="Zhu T."/>
            <person name="Rodriguez J.C."/>
            <person name="Deal K.R."/>
            <person name="Dubcovsky J."/>
            <person name="McGuire P.E."/>
            <person name="Lux T."/>
            <person name="Spannagl M."/>
            <person name="Mayer K.F.X."/>
            <person name="Baldrich P."/>
            <person name="Meyers B.C."/>
            <person name="Huo N."/>
            <person name="Gu Y.Q."/>
            <person name="Zhou H."/>
            <person name="Devos K.M."/>
            <person name="Bennetzen J.L."/>
            <person name="Unver T."/>
            <person name="Budak H."/>
            <person name="Gulick P.J."/>
            <person name="Galiba G."/>
            <person name="Kalapos B."/>
            <person name="Nelson D.R."/>
            <person name="Li P."/>
            <person name="You F.M."/>
            <person name="Luo M.C."/>
            <person name="Dvorak J."/>
        </authorList>
    </citation>
    <scope>NUCLEOTIDE SEQUENCE [LARGE SCALE GENOMIC DNA]</scope>
    <source>
        <strain evidence="1">cv. AL8/78</strain>
    </source>
</reference>
<dbReference type="AlphaFoldDB" id="A0A453JY30"/>
<protein>
    <submittedName>
        <fullName evidence="1">Uncharacterized protein</fullName>
    </submittedName>
</protein>
<dbReference type="Gramene" id="AET5Gv20234400.19">
    <property type="protein sequence ID" value="AET5Gv20234400.19"/>
    <property type="gene ID" value="AET5Gv20234400"/>
</dbReference>
<evidence type="ECO:0000313" key="1">
    <source>
        <dbReference type="EnsemblPlants" id="AET5Gv20234400.19"/>
    </source>
</evidence>
<keyword evidence="2" id="KW-1185">Reference proteome</keyword>
<sequence length="57" mass="6348">MSCVLTTIVLGASSDPQSRPSFQELLEKLRELQRKYAVQNQVQRNASAAAKNSIIEE</sequence>
<organism evidence="1 2">
    <name type="scientific">Aegilops tauschii subsp. strangulata</name>
    <name type="common">Goatgrass</name>
    <dbReference type="NCBI Taxonomy" id="200361"/>
    <lineage>
        <taxon>Eukaryota</taxon>
        <taxon>Viridiplantae</taxon>
        <taxon>Streptophyta</taxon>
        <taxon>Embryophyta</taxon>
        <taxon>Tracheophyta</taxon>
        <taxon>Spermatophyta</taxon>
        <taxon>Magnoliopsida</taxon>
        <taxon>Liliopsida</taxon>
        <taxon>Poales</taxon>
        <taxon>Poaceae</taxon>
        <taxon>BOP clade</taxon>
        <taxon>Pooideae</taxon>
        <taxon>Triticodae</taxon>
        <taxon>Triticeae</taxon>
        <taxon>Triticinae</taxon>
        <taxon>Aegilops</taxon>
    </lineage>
</organism>
<evidence type="ECO:0000313" key="2">
    <source>
        <dbReference type="Proteomes" id="UP000015105"/>
    </source>
</evidence>
<dbReference type="Proteomes" id="UP000015105">
    <property type="component" value="Chromosome 5D"/>
</dbReference>
<name>A0A453JY30_AEGTS</name>
<accession>A0A453JY30</accession>
<dbReference type="EnsemblPlants" id="AET5Gv20234400.19">
    <property type="protein sequence ID" value="AET5Gv20234400.19"/>
    <property type="gene ID" value="AET5Gv20234400"/>
</dbReference>
<reference evidence="1" key="3">
    <citation type="journal article" date="2017" name="Nature">
        <title>Genome sequence of the progenitor of the wheat D genome Aegilops tauschii.</title>
        <authorList>
            <person name="Luo M.C."/>
            <person name="Gu Y.Q."/>
            <person name="Puiu D."/>
            <person name="Wang H."/>
            <person name="Twardziok S.O."/>
            <person name="Deal K.R."/>
            <person name="Huo N."/>
            <person name="Zhu T."/>
            <person name="Wang L."/>
            <person name="Wang Y."/>
            <person name="McGuire P.E."/>
            <person name="Liu S."/>
            <person name="Long H."/>
            <person name="Ramasamy R.K."/>
            <person name="Rodriguez J.C."/>
            <person name="Van S.L."/>
            <person name="Yuan L."/>
            <person name="Wang Z."/>
            <person name="Xia Z."/>
            <person name="Xiao L."/>
            <person name="Anderson O.D."/>
            <person name="Ouyang S."/>
            <person name="Liang Y."/>
            <person name="Zimin A.V."/>
            <person name="Pertea G."/>
            <person name="Qi P."/>
            <person name="Bennetzen J.L."/>
            <person name="Dai X."/>
            <person name="Dawson M.W."/>
            <person name="Muller H.G."/>
            <person name="Kugler K."/>
            <person name="Rivarola-Duarte L."/>
            <person name="Spannagl M."/>
            <person name="Mayer K.F.X."/>
            <person name="Lu F.H."/>
            <person name="Bevan M.W."/>
            <person name="Leroy P."/>
            <person name="Li P."/>
            <person name="You F.M."/>
            <person name="Sun Q."/>
            <person name="Liu Z."/>
            <person name="Lyons E."/>
            <person name="Wicker T."/>
            <person name="Salzberg S.L."/>
            <person name="Devos K.M."/>
            <person name="Dvorak J."/>
        </authorList>
    </citation>
    <scope>NUCLEOTIDE SEQUENCE [LARGE SCALE GENOMIC DNA]</scope>
    <source>
        <strain evidence="1">cv. AL8/78</strain>
    </source>
</reference>
<reference evidence="2" key="2">
    <citation type="journal article" date="2017" name="Nat. Plants">
        <title>The Aegilops tauschii genome reveals multiple impacts of transposons.</title>
        <authorList>
            <person name="Zhao G."/>
            <person name="Zou C."/>
            <person name="Li K."/>
            <person name="Wang K."/>
            <person name="Li T."/>
            <person name="Gao L."/>
            <person name="Zhang X."/>
            <person name="Wang H."/>
            <person name="Yang Z."/>
            <person name="Liu X."/>
            <person name="Jiang W."/>
            <person name="Mao L."/>
            <person name="Kong X."/>
            <person name="Jiao Y."/>
            <person name="Jia J."/>
        </authorList>
    </citation>
    <scope>NUCLEOTIDE SEQUENCE [LARGE SCALE GENOMIC DNA]</scope>
    <source>
        <strain evidence="2">cv. AL8/78</strain>
    </source>
</reference>
<reference evidence="1" key="4">
    <citation type="submission" date="2019-03" db="UniProtKB">
        <authorList>
            <consortium name="EnsemblPlants"/>
        </authorList>
    </citation>
    <scope>IDENTIFICATION</scope>
</reference>
<proteinExistence type="predicted"/>
<reference evidence="2" key="1">
    <citation type="journal article" date="2014" name="Science">
        <title>Ancient hybridizations among the ancestral genomes of bread wheat.</title>
        <authorList>
            <consortium name="International Wheat Genome Sequencing Consortium,"/>
            <person name="Marcussen T."/>
            <person name="Sandve S.R."/>
            <person name="Heier L."/>
            <person name="Spannagl M."/>
            <person name="Pfeifer M."/>
            <person name="Jakobsen K.S."/>
            <person name="Wulff B.B."/>
            <person name="Steuernagel B."/>
            <person name="Mayer K.F."/>
            <person name="Olsen O.A."/>
        </authorList>
    </citation>
    <scope>NUCLEOTIDE SEQUENCE [LARGE SCALE GENOMIC DNA]</scope>
    <source>
        <strain evidence="2">cv. AL8/78</strain>
    </source>
</reference>